<sequence>MLRQDSSTTSVPKKSSVKGKTQTTHQQGLELQQQLQRLEEIIVLEGFKLPMTSRTIIDDDQLLTQLLTIERSIPDCIKDAETLLERREDILNDARQKAQEIIQQAERRAAQIADELTIIKQAEIEAQELRKQVQDEVDQIRRQNFSEIERVRRQTQQEVDSLRKSARMECEQIHRESDRYADSVLGELEHNLSAMIKVIQNGRRHINTHSAAAVPQQNLSEGQVVSAKGRPQGS</sequence>
<dbReference type="RefSeq" id="WP_201277040.1">
    <property type="nucleotide sequence ID" value="NZ_JTHE03000044.1"/>
</dbReference>
<feature type="region of interest" description="Disordered" evidence="2">
    <location>
        <begin position="1"/>
        <end position="28"/>
    </location>
</feature>
<dbReference type="AlphaFoldDB" id="A0ABD4T2B4"/>
<protein>
    <recommendedName>
        <fullName evidence="5">ATP synthase F0 subunit B</fullName>
    </recommendedName>
</protein>
<evidence type="ECO:0008006" key="5">
    <source>
        <dbReference type="Google" id="ProtNLM"/>
    </source>
</evidence>
<evidence type="ECO:0000256" key="1">
    <source>
        <dbReference type="SAM" id="Coils"/>
    </source>
</evidence>
<comment type="caution">
    <text evidence="3">The sequence shown here is derived from an EMBL/GenBank/DDBJ whole genome shotgun (WGS) entry which is preliminary data.</text>
</comment>
<dbReference type="SUPFAM" id="SSF58113">
    <property type="entry name" value="Apolipoprotein A-I"/>
    <property type="match status" value="1"/>
</dbReference>
<dbReference type="Proteomes" id="UP000031561">
    <property type="component" value="Unassembled WGS sequence"/>
</dbReference>
<feature type="coiled-coil region" evidence="1">
    <location>
        <begin position="77"/>
        <end position="165"/>
    </location>
</feature>
<gene>
    <name evidence="3" type="ORF">QQ91_0007370</name>
</gene>
<evidence type="ECO:0000313" key="4">
    <source>
        <dbReference type="Proteomes" id="UP000031561"/>
    </source>
</evidence>
<keyword evidence="4" id="KW-1185">Reference proteome</keyword>
<dbReference type="CDD" id="cd06503">
    <property type="entry name" value="ATP-synt_Fo_b"/>
    <property type="match status" value="1"/>
</dbReference>
<dbReference type="EMBL" id="JTHE03000044">
    <property type="protein sequence ID" value="MCM1982643.1"/>
    <property type="molecule type" value="Genomic_DNA"/>
</dbReference>
<name>A0ABD4T2B4_9CYAN</name>
<keyword evidence="1" id="KW-0175">Coiled coil</keyword>
<accession>A0ABD4T2B4</accession>
<evidence type="ECO:0000256" key="2">
    <source>
        <dbReference type="SAM" id="MobiDB-lite"/>
    </source>
</evidence>
<proteinExistence type="predicted"/>
<reference evidence="3 4" key="1">
    <citation type="journal article" date="2015" name="Genome Announc.">
        <title>Draft Genome Sequence of Filamentous Marine Cyanobacterium Lyngbya confervoides Strain BDU141951.</title>
        <authorList>
            <person name="Chandrababunaidu M.M."/>
            <person name="Sen D."/>
            <person name="Tripathy S."/>
        </authorList>
    </citation>
    <scope>NUCLEOTIDE SEQUENCE [LARGE SCALE GENOMIC DNA]</scope>
    <source>
        <strain evidence="3 4">BDU141951</strain>
    </source>
</reference>
<organism evidence="3 4">
    <name type="scientific">Lyngbya confervoides BDU141951</name>
    <dbReference type="NCBI Taxonomy" id="1574623"/>
    <lineage>
        <taxon>Bacteria</taxon>
        <taxon>Bacillati</taxon>
        <taxon>Cyanobacteriota</taxon>
        <taxon>Cyanophyceae</taxon>
        <taxon>Oscillatoriophycideae</taxon>
        <taxon>Oscillatoriales</taxon>
        <taxon>Microcoleaceae</taxon>
        <taxon>Lyngbya</taxon>
    </lineage>
</organism>
<evidence type="ECO:0000313" key="3">
    <source>
        <dbReference type="EMBL" id="MCM1982643.1"/>
    </source>
</evidence>